<protein>
    <submittedName>
        <fullName evidence="2">XRE family transcriptional regulator</fullName>
    </submittedName>
</protein>
<accession>A0ABD7HFT3</accession>
<dbReference type="Proteomes" id="UP000284557">
    <property type="component" value="Unassembled WGS sequence"/>
</dbReference>
<evidence type="ECO:0000259" key="1">
    <source>
        <dbReference type="PROSITE" id="PS50943"/>
    </source>
</evidence>
<dbReference type="PROSITE" id="PS50943">
    <property type="entry name" value="HTH_CROC1"/>
    <property type="match status" value="1"/>
</dbReference>
<dbReference type="RefSeq" id="WP_100472627.1">
    <property type="nucleotide sequence ID" value="NZ_JAMLCL010000019.1"/>
</dbReference>
<dbReference type="InterPro" id="IPR001387">
    <property type="entry name" value="Cro/C1-type_HTH"/>
</dbReference>
<sequence length="186" mass="20308">MSKISVSDLVEGHAARVGRQIKVLRGGRSGQWLADRTSALGYGVARTTISELENGKRSFVTTGELTALAVALSVPPVALLFPLGWGDVEASQETNIESLQWFMGDYVPAVTASVERETGVECDKWLYEMTTSDVRRTRERNGLAAKQDGLRDRLMKLAREGAEGDEIARVVDELNEVSRQIGRNGG</sequence>
<dbReference type="EMBL" id="QXBN01000060">
    <property type="protein sequence ID" value="RIT26798.1"/>
    <property type="molecule type" value="Genomic_DNA"/>
</dbReference>
<dbReference type="Gene3D" id="1.10.260.40">
    <property type="entry name" value="lambda repressor-like DNA-binding domains"/>
    <property type="match status" value="1"/>
</dbReference>
<name>A0ABD7HFT3_9MYCO</name>
<comment type="caution">
    <text evidence="2">The sequence shown here is derived from an EMBL/GenBank/DDBJ whole genome shotgun (WGS) entry which is preliminary data.</text>
</comment>
<organism evidence="2 3">
    <name type="scientific">Mycobacteroides abscessus</name>
    <dbReference type="NCBI Taxonomy" id="36809"/>
    <lineage>
        <taxon>Bacteria</taxon>
        <taxon>Bacillati</taxon>
        <taxon>Actinomycetota</taxon>
        <taxon>Actinomycetes</taxon>
        <taxon>Mycobacteriales</taxon>
        <taxon>Mycobacteriaceae</taxon>
        <taxon>Mycobacteroides</taxon>
    </lineage>
</organism>
<evidence type="ECO:0000313" key="3">
    <source>
        <dbReference type="Proteomes" id="UP000284557"/>
    </source>
</evidence>
<evidence type="ECO:0000313" key="2">
    <source>
        <dbReference type="EMBL" id="RIT26798.1"/>
    </source>
</evidence>
<dbReference type="AlphaFoldDB" id="A0ABD7HFT3"/>
<dbReference type="SUPFAM" id="SSF47413">
    <property type="entry name" value="lambda repressor-like DNA-binding domains"/>
    <property type="match status" value="1"/>
</dbReference>
<dbReference type="InterPro" id="IPR010982">
    <property type="entry name" value="Lambda_DNA-bd_dom_sf"/>
</dbReference>
<dbReference type="CDD" id="cd00093">
    <property type="entry name" value="HTH_XRE"/>
    <property type="match status" value="1"/>
</dbReference>
<feature type="domain" description="HTH cro/C1-type" evidence="1">
    <location>
        <begin position="43"/>
        <end position="79"/>
    </location>
</feature>
<gene>
    <name evidence="2" type="ORF">D2E76_27890</name>
</gene>
<reference evidence="2 3" key="1">
    <citation type="submission" date="2018-08" db="EMBL/GenBank/DDBJ databases">
        <title>Linezolid Resistance in Mycobacterium abscessus: MIC Distribution and Comprehensive Investigation of Resistance Mechanisms.</title>
        <authorList>
            <person name="Ye M."/>
            <person name="Xu L."/>
            <person name="Zou Y."/>
            <person name="Li B."/>
            <person name="Guo Q."/>
            <person name="Zhang Y."/>
            <person name="Zhan M."/>
            <person name="Xu B."/>
            <person name="Yu F."/>
            <person name="Zhang Z."/>
            <person name="Chu H."/>
        </authorList>
    </citation>
    <scope>NUCLEOTIDE SEQUENCE [LARGE SCALE GENOMIC DNA]</scope>
    <source>
        <strain evidence="2 3">G143</strain>
    </source>
</reference>
<proteinExistence type="predicted"/>